<dbReference type="SMART" id="SM00052">
    <property type="entry name" value="EAL"/>
    <property type="match status" value="1"/>
</dbReference>
<dbReference type="Pfam" id="PF08668">
    <property type="entry name" value="HDOD"/>
    <property type="match status" value="1"/>
</dbReference>
<protein>
    <submittedName>
        <fullName evidence="3">HDOD domain protein</fullName>
    </submittedName>
</protein>
<dbReference type="PANTHER" id="PTHR33525">
    <property type="match status" value="1"/>
</dbReference>
<feature type="domain" description="EAL" evidence="1">
    <location>
        <begin position="1"/>
        <end position="215"/>
    </location>
</feature>
<evidence type="ECO:0000313" key="3">
    <source>
        <dbReference type="EMBL" id="EEQ47904.1"/>
    </source>
</evidence>
<dbReference type="SUPFAM" id="SSF109604">
    <property type="entry name" value="HD-domain/PDEase-like"/>
    <property type="match status" value="1"/>
</dbReference>
<proteinExistence type="predicted"/>
<dbReference type="InterPro" id="IPR014408">
    <property type="entry name" value="dGMP_Pdiesterase_EAL/HD-GYP"/>
</dbReference>
<dbReference type="PROSITE" id="PS50883">
    <property type="entry name" value="EAL"/>
    <property type="match status" value="1"/>
</dbReference>
<dbReference type="InterPro" id="IPR052340">
    <property type="entry name" value="RNase_Y/CdgJ"/>
</dbReference>
<dbReference type="AlphaFoldDB" id="C4V5N9"/>
<dbReference type="PANTHER" id="PTHR33525:SF4">
    <property type="entry name" value="CYCLIC DI-GMP PHOSPHODIESTERASE CDGJ"/>
    <property type="match status" value="1"/>
</dbReference>
<dbReference type="HOGENOM" id="CLU_044951_2_0_9"/>
<evidence type="ECO:0000259" key="1">
    <source>
        <dbReference type="PROSITE" id="PS50883"/>
    </source>
</evidence>
<dbReference type="PROSITE" id="PS51833">
    <property type="entry name" value="HDOD"/>
    <property type="match status" value="1"/>
</dbReference>
<dbReference type="STRING" id="638302.HMPREF0908_1833"/>
<organism evidence="3 4">
    <name type="scientific">Selenomonas flueggei ATCC 43531</name>
    <dbReference type="NCBI Taxonomy" id="638302"/>
    <lineage>
        <taxon>Bacteria</taxon>
        <taxon>Bacillati</taxon>
        <taxon>Bacillota</taxon>
        <taxon>Negativicutes</taxon>
        <taxon>Selenomonadales</taxon>
        <taxon>Selenomonadaceae</taxon>
        <taxon>Selenomonas</taxon>
    </lineage>
</organism>
<dbReference type="InterPro" id="IPR035919">
    <property type="entry name" value="EAL_sf"/>
</dbReference>
<dbReference type="eggNOG" id="COG3434">
    <property type="taxonomic scope" value="Bacteria"/>
</dbReference>
<gene>
    <name evidence="3" type="ORF">HMPREF0908_1833</name>
</gene>
<dbReference type="Gene3D" id="3.20.20.450">
    <property type="entry name" value="EAL domain"/>
    <property type="match status" value="1"/>
</dbReference>
<dbReference type="Gene3D" id="1.10.3210.10">
    <property type="entry name" value="Hypothetical protein af1432"/>
    <property type="match status" value="1"/>
</dbReference>
<sequence>MKMKKKGFSMEDAFIGRQAILDQQKKVYAYEMLFRSGLKNAFDPTLDGNVATQSVMVNAMLDFGMKKLVSDHKAFINFTEKNLLTRAPKLLPPDSIVVEILETVQPTPEIIEAVQELKNEGYKIALDDFILQPGYEPLIDLADIIKVDFRITADPGERARLHEVLPPHVHLLAEKVETEDEFRQAIDAGYVLFQGYFFCKPVVLHKKRITNNDLSRIRLLKEVNRPDFNFSAIIDVICADTGLVHKLLTYINSVGIGLNHHISNLRQATVLLGANGIRNWVTLISLQTFSADKPSELFTLSLIRAKFCELIALKLNRPTITPDTGFLLGMFSLIDVLLNQPMSEVLKEITLSDELNAALIGEDNELRRLLDLVISYEKGDWETVAGCCMREKFPFEALVPLYNDVLEWYNIVRSVG</sequence>
<dbReference type="InterPro" id="IPR013976">
    <property type="entry name" value="HDOD"/>
</dbReference>
<comment type="caution">
    <text evidence="3">The sequence shown here is derived from an EMBL/GenBank/DDBJ whole genome shotgun (WGS) entry which is preliminary data.</text>
</comment>
<dbReference type="Proteomes" id="UP000005309">
    <property type="component" value="Unassembled WGS sequence"/>
</dbReference>
<dbReference type="EMBL" id="ACLA01000031">
    <property type="protein sequence ID" value="EEQ47904.1"/>
    <property type="molecule type" value="Genomic_DNA"/>
</dbReference>
<dbReference type="InterPro" id="IPR001633">
    <property type="entry name" value="EAL_dom"/>
</dbReference>
<reference evidence="3 4" key="1">
    <citation type="submission" date="2009-04" db="EMBL/GenBank/DDBJ databases">
        <authorList>
            <person name="Qin X."/>
            <person name="Bachman B."/>
            <person name="Battles P."/>
            <person name="Bell A."/>
            <person name="Bess C."/>
            <person name="Bickham C."/>
            <person name="Chaboub L."/>
            <person name="Chen D."/>
            <person name="Coyle M."/>
            <person name="Deiros D.R."/>
            <person name="Dinh H."/>
            <person name="Forbes L."/>
            <person name="Fowler G."/>
            <person name="Francisco L."/>
            <person name="Fu Q."/>
            <person name="Gubbala S."/>
            <person name="Hale W."/>
            <person name="Han Y."/>
            <person name="Hemphill L."/>
            <person name="Highlander S.K."/>
            <person name="Hirani K."/>
            <person name="Hogues M."/>
            <person name="Jackson L."/>
            <person name="Jakkamsetti A."/>
            <person name="Javaid M."/>
            <person name="Jiang H."/>
            <person name="Korchina V."/>
            <person name="Kovar C."/>
            <person name="Lara F."/>
            <person name="Lee S."/>
            <person name="Mata R."/>
            <person name="Mathew T."/>
            <person name="Moen C."/>
            <person name="Morales K."/>
            <person name="Munidasa M."/>
            <person name="Nazareth L."/>
            <person name="Ngo R."/>
            <person name="Nguyen L."/>
            <person name="Okwuonu G."/>
            <person name="Ongeri F."/>
            <person name="Patil S."/>
            <person name="Petrosino J."/>
            <person name="Pham C."/>
            <person name="Pham P."/>
            <person name="Pu L.-L."/>
            <person name="Puazo M."/>
            <person name="Raj R."/>
            <person name="Reid J."/>
            <person name="Rouhana J."/>
            <person name="Saada N."/>
            <person name="Shang Y."/>
            <person name="Simmons D."/>
            <person name="Thornton R."/>
            <person name="Warren J."/>
            <person name="Weissenberger G."/>
            <person name="Zhang J."/>
            <person name="Zhang L."/>
            <person name="Zhou C."/>
            <person name="Zhu D."/>
            <person name="Muzny D."/>
            <person name="Worley K."/>
            <person name="Gibbs R."/>
        </authorList>
    </citation>
    <scope>NUCLEOTIDE SEQUENCE [LARGE SCALE GENOMIC DNA]</scope>
    <source>
        <strain evidence="3 4">ATCC 43531</strain>
    </source>
</reference>
<name>C4V5N9_9FIRM</name>
<dbReference type="Pfam" id="PF00563">
    <property type="entry name" value="EAL"/>
    <property type="match status" value="1"/>
</dbReference>
<feature type="domain" description="HDOD" evidence="2">
    <location>
        <begin position="209"/>
        <end position="397"/>
    </location>
</feature>
<dbReference type="SUPFAM" id="SSF141868">
    <property type="entry name" value="EAL domain-like"/>
    <property type="match status" value="1"/>
</dbReference>
<evidence type="ECO:0000259" key="2">
    <source>
        <dbReference type="PROSITE" id="PS51833"/>
    </source>
</evidence>
<dbReference type="PIRSF" id="PIRSF003180">
    <property type="entry name" value="DiGMPpdiest_YuxH"/>
    <property type="match status" value="1"/>
</dbReference>
<keyword evidence="4" id="KW-1185">Reference proteome</keyword>
<accession>C4V5N9</accession>
<evidence type="ECO:0000313" key="4">
    <source>
        <dbReference type="Proteomes" id="UP000005309"/>
    </source>
</evidence>